<accession>A0A2K1KDX4</accession>
<reference evidence="2" key="3">
    <citation type="submission" date="2020-12" db="UniProtKB">
        <authorList>
            <consortium name="EnsemblPlants"/>
        </authorList>
    </citation>
    <scope>IDENTIFICATION</scope>
</reference>
<sequence>MSRAFLQVGVSVVLAPIRTVDSVPCRAFMLRFYERIVEGKSVIFALSNTMVDVFEGRVRVTSPDGTVQR</sequence>
<dbReference type="Proteomes" id="UP000006727">
    <property type="component" value="Chromosome 6"/>
</dbReference>
<protein>
    <submittedName>
        <fullName evidence="1 2">Uncharacterized protein</fullName>
    </submittedName>
</protein>
<reference evidence="1 3" key="2">
    <citation type="journal article" date="2018" name="Plant J.">
        <title>The Physcomitrella patens chromosome-scale assembly reveals moss genome structure and evolution.</title>
        <authorList>
            <person name="Lang D."/>
            <person name="Ullrich K.K."/>
            <person name="Murat F."/>
            <person name="Fuchs J."/>
            <person name="Jenkins J."/>
            <person name="Haas F.B."/>
            <person name="Piednoel M."/>
            <person name="Gundlach H."/>
            <person name="Van Bel M."/>
            <person name="Meyberg R."/>
            <person name="Vives C."/>
            <person name="Morata J."/>
            <person name="Symeonidi A."/>
            <person name="Hiss M."/>
            <person name="Muchero W."/>
            <person name="Kamisugi Y."/>
            <person name="Saleh O."/>
            <person name="Blanc G."/>
            <person name="Decker E.L."/>
            <person name="van Gessel N."/>
            <person name="Grimwood J."/>
            <person name="Hayes R.D."/>
            <person name="Graham S.W."/>
            <person name="Gunter L.E."/>
            <person name="McDaniel S.F."/>
            <person name="Hoernstein S.N.W."/>
            <person name="Larsson A."/>
            <person name="Li F.W."/>
            <person name="Perroud P.F."/>
            <person name="Phillips J."/>
            <person name="Ranjan P."/>
            <person name="Rokshar D.S."/>
            <person name="Rothfels C.J."/>
            <person name="Schneider L."/>
            <person name="Shu S."/>
            <person name="Stevenson D.W."/>
            <person name="Thummler F."/>
            <person name="Tillich M."/>
            <person name="Villarreal Aguilar J.C."/>
            <person name="Widiez T."/>
            <person name="Wong G.K."/>
            <person name="Wymore A."/>
            <person name="Zhang Y."/>
            <person name="Zimmer A.D."/>
            <person name="Quatrano R.S."/>
            <person name="Mayer K.F.X."/>
            <person name="Goodstein D."/>
            <person name="Casacuberta J.M."/>
            <person name="Vandepoele K."/>
            <person name="Reski R."/>
            <person name="Cuming A.C."/>
            <person name="Tuskan G.A."/>
            <person name="Maumus F."/>
            <person name="Salse J."/>
            <person name="Schmutz J."/>
            <person name="Rensing S.A."/>
        </authorList>
    </citation>
    <scope>NUCLEOTIDE SEQUENCE [LARGE SCALE GENOMIC DNA]</scope>
    <source>
        <strain evidence="2 3">cv. Gransden 2004</strain>
    </source>
</reference>
<dbReference type="AlphaFoldDB" id="A0A2K1KDX4"/>
<dbReference type="EnsemblPlants" id="Pp3c6_350V3.1">
    <property type="protein sequence ID" value="PAC:32977934.CDS.1"/>
    <property type="gene ID" value="Pp3c6_350"/>
</dbReference>
<organism evidence="1">
    <name type="scientific">Physcomitrium patens</name>
    <name type="common">Spreading-leaved earth moss</name>
    <name type="synonym">Physcomitrella patens</name>
    <dbReference type="NCBI Taxonomy" id="3218"/>
    <lineage>
        <taxon>Eukaryota</taxon>
        <taxon>Viridiplantae</taxon>
        <taxon>Streptophyta</taxon>
        <taxon>Embryophyta</taxon>
        <taxon>Bryophyta</taxon>
        <taxon>Bryophytina</taxon>
        <taxon>Bryopsida</taxon>
        <taxon>Funariidae</taxon>
        <taxon>Funariales</taxon>
        <taxon>Funariaceae</taxon>
        <taxon>Physcomitrium</taxon>
    </lineage>
</organism>
<dbReference type="Gramene" id="Pp3c6_350V3.1">
    <property type="protein sequence ID" value="PAC:32977934.CDS.1"/>
    <property type="gene ID" value="Pp3c6_350"/>
</dbReference>
<dbReference type="EMBL" id="ABEU02000006">
    <property type="protein sequence ID" value="PNR51949.1"/>
    <property type="molecule type" value="Genomic_DNA"/>
</dbReference>
<name>A0A2K1KDX4_PHYPA</name>
<evidence type="ECO:0000313" key="1">
    <source>
        <dbReference type="EMBL" id="PNR51949.1"/>
    </source>
</evidence>
<keyword evidence="3" id="KW-1185">Reference proteome</keyword>
<gene>
    <name evidence="1" type="ORF">PHYPA_008323</name>
</gene>
<reference evidence="1 3" key="1">
    <citation type="journal article" date="2008" name="Science">
        <title>The Physcomitrella genome reveals evolutionary insights into the conquest of land by plants.</title>
        <authorList>
            <person name="Rensing S."/>
            <person name="Lang D."/>
            <person name="Zimmer A."/>
            <person name="Terry A."/>
            <person name="Salamov A."/>
            <person name="Shapiro H."/>
            <person name="Nishiyama T."/>
            <person name="Perroud P.-F."/>
            <person name="Lindquist E."/>
            <person name="Kamisugi Y."/>
            <person name="Tanahashi T."/>
            <person name="Sakakibara K."/>
            <person name="Fujita T."/>
            <person name="Oishi K."/>
            <person name="Shin-I T."/>
            <person name="Kuroki Y."/>
            <person name="Toyoda A."/>
            <person name="Suzuki Y."/>
            <person name="Hashimoto A."/>
            <person name="Yamaguchi K."/>
            <person name="Sugano A."/>
            <person name="Kohara Y."/>
            <person name="Fujiyama A."/>
            <person name="Anterola A."/>
            <person name="Aoki S."/>
            <person name="Ashton N."/>
            <person name="Barbazuk W.B."/>
            <person name="Barker E."/>
            <person name="Bennetzen J."/>
            <person name="Bezanilla M."/>
            <person name="Blankenship R."/>
            <person name="Cho S.H."/>
            <person name="Dutcher S."/>
            <person name="Estelle M."/>
            <person name="Fawcett J.A."/>
            <person name="Gundlach H."/>
            <person name="Hanada K."/>
            <person name="Heyl A."/>
            <person name="Hicks K.A."/>
            <person name="Hugh J."/>
            <person name="Lohr M."/>
            <person name="Mayer K."/>
            <person name="Melkozernov A."/>
            <person name="Murata T."/>
            <person name="Nelson D."/>
            <person name="Pils B."/>
            <person name="Prigge M."/>
            <person name="Reiss B."/>
            <person name="Renner T."/>
            <person name="Rombauts S."/>
            <person name="Rushton P."/>
            <person name="Sanderfoot A."/>
            <person name="Schween G."/>
            <person name="Shiu S.-H."/>
            <person name="Stueber K."/>
            <person name="Theodoulou F.L."/>
            <person name="Tu H."/>
            <person name="Van de Peer Y."/>
            <person name="Verrier P.J."/>
            <person name="Waters E."/>
            <person name="Wood A."/>
            <person name="Yang L."/>
            <person name="Cove D."/>
            <person name="Cuming A."/>
            <person name="Hasebe M."/>
            <person name="Lucas S."/>
            <person name="Mishler D.B."/>
            <person name="Reski R."/>
            <person name="Grigoriev I."/>
            <person name="Quatrano R.S."/>
            <person name="Boore J.L."/>
        </authorList>
    </citation>
    <scope>NUCLEOTIDE SEQUENCE [LARGE SCALE GENOMIC DNA]</scope>
    <source>
        <strain evidence="2 3">cv. Gransden 2004</strain>
    </source>
</reference>
<evidence type="ECO:0000313" key="2">
    <source>
        <dbReference type="EnsemblPlants" id="PAC:32977934.CDS.1"/>
    </source>
</evidence>
<proteinExistence type="predicted"/>
<dbReference type="InParanoid" id="A0A2K1KDX4"/>
<evidence type="ECO:0000313" key="3">
    <source>
        <dbReference type="Proteomes" id="UP000006727"/>
    </source>
</evidence>